<sequence length="235" mass="26534">MVVATCPKPPADETVTVRHIVDGDTVILQNGRVIRFIGIDTPEFNKHSKLAAEFGADAARRWLQNKIPKGSRLKLVFGVERRDDYGRWLAHPLTVNGDLLVTAMLEQGLGPLLLIPPNDDYWRCWLAAEQRARQHRLGVWQAPLTDVSSGGWQLLQTRVVQPWPGSGRLKLELEGPLTVMAGKQLPAAARASLKKLRRGDRLFIRGRVRASPGGRQHGRQLLWLNHPWQFYQVEQ</sequence>
<keyword evidence="3" id="KW-1185">Reference proteome</keyword>
<proteinExistence type="predicted"/>
<comment type="caution">
    <text evidence="2">The sequence shown here is derived from an EMBL/GenBank/DDBJ whole genome shotgun (WGS) entry which is preliminary data.</text>
</comment>
<dbReference type="InterPro" id="IPR035437">
    <property type="entry name" value="SNase_OB-fold_sf"/>
</dbReference>
<evidence type="ECO:0000259" key="1">
    <source>
        <dbReference type="PROSITE" id="PS50830"/>
    </source>
</evidence>
<gene>
    <name evidence="2" type="ORF">GCM10022421_17280</name>
</gene>
<evidence type="ECO:0000313" key="3">
    <source>
        <dbReference type="Proteomes" id="UP001501479"/>
    </source>
</evidence>
<protein>
    <submittedName>
        <fullName evidence="2">Thermonuclease family protein</fullName>
    </submittedName>
</protein>
<dbReference type="Pfam" id="PF00565">
    <property type="entry name" value="SNase"/>
    <property type="match status" value="1"/>
</dbReference>
<feature type="domain" description="TNase-like" evidence="1">
    <location>
        <begin position="11"/>
        <end position="142"/>
    </location>
</feature>
<dbReference type="SMART" id="SM00318">
    <property type="entry name" value="SNc"/>
    <property type="match status" value="1"/>
</dbReference>
<evidence type="ECO:0000313" key="2">
    <source>
        <dbReference type="EMBL" id="GAA3710462.1"/>
    </source>
</evidence>
<dbReference type="SUPFAM" id="SSF50199">
    <property type="entry name" value="Staphylococcal nuclease"/>
    <property type="match status" value="1"/>
</dbReference>
<reference evidence="3" key="1">
    <citation type="journal article" date="2019" name="Int. J. Syst. Evol. Microbiol.">
        <title>The Global Catalogue of Microorganisms (GCM) 10K type strain sequencing project: providing services to taxonomists for standard genome sequencing and annotation.</title>
        <authorList>
            <consortium name="The Broad Institute Genomics Platform"/>
            <consortium name="The Broad Institute Genome Sequencing Center for Infectious Disease"/>
            <person name="Wu L."/>
            <person name="Ma J."/>
        </authorList>
    </citation>
    <scope>NUCLEOTIDE SEQUENCE [LARGE SCALE GENOMIC DNA]</scope>
    <source>
        <strain evidence="3">JCM 17329</strain>
    </source>
</reference>
<dbReference type="Proteomes" id="UP001501479">
    <property type="component" value="Unassembled WGS sequence"/>
</dbReference>
<name>A0ABP7DUH6_9GAMM</name>
<dbReference type="InterPro" id="IPR016071">
    <property type="entry name" value="Staphylococal_nuclease_OB-fold"/>
</dbReference>
<dbReference type="EMBL" id="BAABDS010000026">
    <property type="protein sequence ID" value="GAA3710462.1"/>
    <property type="molecule type" value="Genomic_DNA"/>
</dbReference>
<organism evidence="2 3">
    <name type="scientific">Oceanisphaera sediminis</name>
    <dbReference type="NCBI Taxonomy" id="981381"/>
    <lineage>
        <taxon>Bacteria</taxon>
        <taxon>Pseudomonadati</taxon>
        <taxon>Pseudomonadota</taxon>
        <taxon>Gammaproteobacteria</taxon>
        <taxon>Aeromonadales</taxon>
        <taxon>Aeromonadaceae</taxon>
        <taxon>Oceanisphaera</taxon>
    </lineage>
</organism>
<dbReference type="PROSITE" id="PS50830">
    <property type="entry name" value="TNASE_3"/>
    <property type="match status" value="1"/>
</dbReference>
<dbReference type="Gene3D" id="2.40.50.90">
    <property type="match status" value="1"/>
</dbReference>
<accession>A0ABP7DUH6</accession>